<evidence type="ECO:0000313" key="3">
    <source>
        <dbReference type="Proteomes" id="UP000242814"/>
    </source>
</evidence>
<comment type="caution">
    <text evidence="2">The sequence shown here is derived from an EMBL/GenBank/DDBJ whole genome shotgun (WGS) entry which is preliminary data.</text>
</comment>
<dbReference type="VEuPathDB" id="FungiDB:PADG_03745"/>
<dbReference type="AlphaFoldDB" id="A0A1D2JNG9"/>
<dbReference type="VEuPathDB" id="FungiDB:PABG_01663"/>
<proteinExistence type="predicted"/>
<dbReference type="EMBL" id="LZYO01000016">
    <property type="protein sequence ID" value="ODH44732.1"/>
    <property type="molecule type" value="Genomic_DNA"/>
</dbReference>
<feature type="region of interest" description="Disordered" evidence="1">
    <location>
        <begin position="133"/>
        <end position="167"/>
    </location>
</feature>
<reference evidence="2 3" key="1">
    <citation type="submission" date="2016-06" db="EMBL/GenBank/DDBJ databases">
        <authorList>
            <person name="Kjaerup R.B."/>
            <person name="Dalgaard T.S."/>
            <person name="Juul-Madsen H.R."/>
        </authorList>
    </citation>
    <scope>NUCLEOTIDE SEQUENCE [LARGE SCALE GENOMIC DNA]</scope>
    <source>
        <strain evidence="2 3">Pb300</strain>
    </source>
</reference>
<evidence type="ECO:0000256" key="1">
    <source>
        <dbReference type="SAM" id="MobiDB-lite"/>
    </source>
</evidence>
<gene>
    <name evidence="2" type="ORF">ACO22_00722</name>
</gene>
<evidence type="ECO:0000313" key="2">
    <source>
        <dbReference type="EMBL" id="ODH44732.1"/>
    </source>
</evidence>
<sequence>MAHQNGPRCEKPSWYYTDPIQRELSAIFNGLKQDLSFMGCISLGKDGVLRSLTADRDVVDAAGLTPNQIAACIRRYPTGFVNEAEFAGVDGTKVPRELWFAPDKNILPPPLSDEAKQLSRKVVDENHELFHSRREELKQKYGEQENGNDHGDSQADFDVHRDVQATE</sequence>
<name>A0A1D2JNG9_PARBR</name>
<dbReference type="Proteomes" id="UP000242814">
    <property type="component" value="Unassembled WGS sequence"/>
</dbReference>
<protein>
    <submittedName>
        <fullName evidence="2">Uncharacterized protein</fullName>
    </submittedName>
</protein>
<accession>A0A1D2JNG9</accession>
<organism evidence="2 3">
    <name type="scientific">Paracoccidioides brasiliensis</name>
    <dbReference type="NCBI Taxonomy" id="121759"/>
    <lineage>
        <taxon>Eukaryota</taxon>
        <taxon>Fungi</taxon>
        <taxon>Dikarya</taxon>
        <taxon>Ascomycota</taxon>
        <taxon>Pezizomycotina</taxon>
        <taxon>Eurotiomycetes</taxon>
        <taxon>Eurotiomycetidae</taxon>
        <taxon>Onygenales</taxon>
        <taxon>Ajellomycetaceae</taxon>
        <taxon>Paracoccidioides</taxon>
    </lineage>
</organism>